<accession>A0A2K1KKZ8</accession>
<protein>
    <submittedName>
        <fullName evidence="5 6">Uncharacterized protein</fullName>
    </submittedName>
</protein>
<dbReference type="PROSITE" id="PS00061">
    <property type="entry name" value="ADH_SHORT"/>
    <property type="match status" value="1"/>
</dbReference>
<dbReference type="GO" id="GO:0005829">
    <property type="term" value="C:cytosol"/>
    <property type="evidence" value="ECO:0000318"/>
    <property type="project" value="GO_Central"/>
</dbReference>
<dbReference type="PANTHER" id="PTHR43391:SF74">
    <property type="match status" value="1"/>
</dbReference>
<evidence type="ECO:0000313" key="7">
    <source>
        <dbReference type="Proteomes" id="UP000006727"/>
    </source>
</evidence>
<dbReference type="Gramene" id="Pp3c5_25020V3.2">
    <property type="protein sequence ID" value="Pp3c5_25020V3.2"/>
    <property type="gene ID" value="Pp3c5_25020"/>
</dbReference>
<dbReference type="GeneID" id="112282711"/>
<dbReference type="KEGG" id="ppp:112282711"/>
<dbReference type="PRINTS" id="PR00081">
    <property type="entry name" value="GDHRDH"/>
</dbReference>
<dbReference type="EnsemblPlants" id="Pp3c5_25020V3.2">
    <property type="protein sequence ID" value="Pp3c5_25020V3.2"/>
    <property type="gene ID" value="Pp3c5_25020"/>
</dbReference>
<reference evidence="6" key="3">
    <citation type="submission" date="2020-12" db="UniProtKB">
        <authorList>
            <consortium name="EnsemblPlants"/>
        </authorList>
    </citation>
    <scope>IDENTIFICATION</scope>
</reference>
<evidence type="ECO:0000256" key="3">
    <source>
        <dbReference type="RuleBase" id="RU000363"/>
    </source>
</evidence>
<dbReference type="AlphaFoldDB" id="A0A2K1KKZ8"/>
<dbReference type="PRINTS" id="PR00080">
    <property type="entry name" value="SDRFAMILY"/>
</dbReference>
<organism evidence="5">
    <name type="scientific">Physcomitrium patens</name>
    <name type="common">Spreading-leaved earth moss</name>
    <name type="synonym">Physcomitrella patens</name>
    <dbReference type="NCBI Taxonomy" id="3218"/>
    <lineage>
        <taxon>Eukaryota</taxon>
        <taxon>Viridiplantae</taxon>
        <taxon>Streptophyta</taxon>
        <taxon>Embryophyta</taxon>
        <taxon>Bryophyta</taxon>
        <taxon>Bryophytina</taxon>
        <taxon>Bryopsida</taxon>
        <taxon>Funariidae</taxon>
        <taxon>Funariales</taxon>
        <taxon>Funariaceae</taxon>
        <taxon>Physcomitrium</taxon>
    </lineage>
</organism>
<reference evidence="5 7" key="2">
    <citation type="journal article" date="2018" name="Plant J.">
        <title>The Physcomitrella patens chromosome-scale assembly reveals moss genome structure and evolution.</title>
        <authorList>
            <person name="Lang D."/>
            <person name="Ullrich K.K."/>
            <person name="Murat F."/>
            <person name="Fuchs J."/>
            <person name="Jenkins J."/>
            <person name="Haas F.B."/>
            <person name="Piednoel M."/>
            <person name="Gundlach H."/>
            <person name="Van Bel M."/>
            <person name="Meyberg R."/>
            <person name="Vives C."/>
            <person name="Morata J."/>
            <person name="Symeonidi A."/>
            <person name="Hiss M."/>
            <person name="Muchero W."/>
            <person name="Kamisugi Y."/>
            <person name="Saleh O."/>
            <person name="Blanc G."/>
            <person name="Decker E.L."/>
            <person name="van Gessel N."/>
            <person name="Grimwood J."/>
            <person name="Hayes R.D."/>
            <person name="Graham S.W."/>
            <person name="Gunter L.E."/>
            <person name="McDaniel S.F."/>
            <person name="Hoernstein S.N.W."/>
            <person name="Larsson A."/>
            <person name="Li F.W."/>
            <person name="Perroud P.F."/>
            <person name="Phillips J."/>
            <person name="Ranjan P."/>
            <person name="Rokshar D.S."/>
            <person name="Rothfels C.J."/>
            <person name="Schneider L."/>
            <person name="Shu S."/>
            <person name="Stevenson D.W."/>
            <person name="Thummler F."/>
            <person name="Tillich M."/>
            <person name="Villarreal Aguilar J.C."/>
            <person name="Widiez T."/>
            <person name="Wong G.K."/>
            <person name="Wymore A."/>
            <person name="Zhang Y."/>
            <person name="Zimmer A.D."/>
            <person name="Quatrano R.S."/>
            <person name="Mayer K.F.X."/>
            <person name="Goodstein D."/>
            <person name="Casacuberta J.M."/>
            <person name="Vandepoele K."/>
            <person name="Reski R."/>
            <person name="Cuming A.C."/>
            <person name="Tuskan G.A."/>
            <person name="Maumus F."/>
            <person name="Salse J."/>
            <person name="Schmutz J."/>
            <person name="Rensing S.A."/>
        </authorList>
    </citation>
    <scope>NUCLEOTIDE SEQUENCE [LARGE SCALE GENOMIC DNA]</scope>
    <source>
        <strain evidence="6 7">cv. Gransden 2004</strain>
    </source>
</reference>
<dbReference type="Gramene" id="Pp3c5_25020V3.1">
    <property type="protein sequence ID" value="Pp3c5_25020V3.1"/>
    <property type="gene ID" value="Pp3c5_25020"/>
</dbReference>
<dbReference type="OrthoDB" id="47007at2759"/>
<name>A0A2K1KKZ8_PHYPA</name>
<dbReference type="EnsemblPlants" id="Pp3c5_25020V3.1">
    <property type="protein sequence ID" value="Pp3c5_25020V3.1"/>
    <property type="gene ID" value="Pp3c5_25020"/>
</dbReference>
<dbReference type="Gene3D" id="3.40.50.720">
    <property type="entry name" value="NAD(P)-binding Rossmann-like Domain"/>
    <property type="match status" value="1"/>
</dbReference>
<keyword evidence="7" id="KW-1185">Reference proteome</keyword>
<dbReference type="Proteomes" id="UP000006727">
    <property type="component" value="Chromosome 5"/>
</dbReference>
<keyword evidence="4" id="KW-1133">Transmembrane helix</keyword>
<evidence type="ECO:0000256" key="4">
    <source>
        <dbReference type="SAM" id="Phobius"/>
    </source>
</evidence>
<dbReference type="SUPFAM" id="SSF51735">
    <property type="entry name" value="NAD(P)-binding Rossmann-fold domains"/>
    <property type="match status" value="1"/>
</dbReference>
<dbReference type="Pfam" id="PF00106">
    <property type="entry name" value="adh_short"/>
    <property type="match status" value="1"/>
</dbReference>
<comment type="similarity">
    <text evidence="1 3">Belongs to the short-chain dehydrogenases/reductases (SDR) family.</text>
</comment>
<keyword evidence="4" id="KW-0472">Membrane</keyword>
<dbReference type="GO" id="GO:0016491">
    <property type="term" value="F:oxidoreductase activity"/>
    <property type="evidence" value="ECO:0000318"/>
    <property type="project" value="GO_Central"/>
</dbReference>
<keyword evidence="4" id="KW-0812">Transmembrane</keyword>
<dbReference type="RefSeq" id="XP_024376467.1">
    <property type="nucleotide sequence ID" value="XM_024520699.2"/>
</dbReference>
<gene>
    <name evidence="6" type="primary">LOC112282711</name>
    <name evidence="5" type="ORF">PHYPA_008127</name>
</gene>
<dbReference type="InterPro" id="IPR002347">
    <property type="entry name" value="SDR_fam"/>
</dbReference>
<dbReference type="NCBIfam" id="NF004825">
    <property type="entry name" value="PRK06181.1"/>
    <property type="match status" value="1"/>
</dbReference>
<dbReference type="PaxDb" id="3218-PP1S23_315V6.1"/>
<dbReference type="PANTHER" id="PTHR43391">
    <property type="entry name" value="RETINOL DEHYDROGENASE-RELATED"/>
    <property type="match status" value="1"/>
</dbReference>
<feature type="transmembrane region" description="Helical" evidence="4">
    <location>
        <begin position="14"/>
        <end position="40"/>
    </location>
</feature>
<evidence type="ECO:0000313" key="6">
    <source>
        <dbReference type="EnsemblPlants" id="Pp3c5_25020V3.1"/>
    </source>
</evidence>
<dbReference type="InterPro" id="IPR036291">
    <property type="entry name" value="NAD(P)-bd_dom_sf"/>
</dbReference>
<dbReference type="EMBL" id="ABEU02000005">
    <property type="protein sequence ID" value="PNR54450.1"/>
    <property type="molecule type" value="Genomic_DNA"/>
</dbReference>
<evidence type="ECO:0000256" key="2">
    <source>
        <dbReference type="ARBA" id="ARBA00023002"/>
    </source>
</evidence>
<dbReference type="STRING" id="3218.A0A2K1KKZ8"/>
<dbReference type="OMA" id="SMEDMAL"/>
<reference evidence="5 7" key="1">
    <citation type="journal article" date="2008" name="Science">
        <title>The Physcomitrella genome reveals evolutionary insights into the conquest of land by plants.</title>
        <authorList>
            <person name="Rensing S."/>
            <person name="Lang D."/>
            <person name="Zimmer A."/>
            <person name="Terry A."/>
            <person name="Salamov A."/>
            <person name="Shapiro H."/>
            <person name="Nishiyama T."/>
            <person name="Perroud P.-F."/>
            <person name="Lindquist E."/>
            <person name="Kamisugi Y."/>
            <person name="Tanahashi T."/>
            <person name="Sakakibara K."/>
            <person name="Fujita T."/>
            <person name="Oishi K."/>
            <person name="Shin-I T."/>
            <person name="Kuroki Y."/>
            <person name="Toyoda A."/>
            <person name="Suzuki Y."/>
            <person name="Hashimoto A."/>
            <person name="Yamaguchi K."/>
            <person name="Sugano A."/>
            <person name="Kohara Y."/>
            <person name="Fujiyama A."/>
            <person name="Anterola A."/>
            <person name="Aoki S."/>
            <person name="Ashton N."/>
            <person name="Barbazuk W.B."/>
            <person name="Barker E."/>
            <person name="Bennetzen J."/>
            <person name="Bezanilla M."/>
            <person name="Blankenship R."/>
            <person name="Cho S.H."/>
            <person name="Dutcher S."/>
            <person name="Estelle M."/>
            <person name="Fawcett J.A."/>
            <person name="Gundlach H."/>
            <person name="Hanada K."/>
            <person name="Heyl A."/>
            <person name="Hicks K.A."/>
            <person name="Hugh J."/>
            <person name="Lohr M."/>
            <person name="Mayer K."/>
            <person name="Melkozernov A."/>
            <person name="Murata T."/>
            <person name="Nelson D."/>
            <person name="Pils B."/>
            <person name="Prigge M."/>
            <person name="Reiss B."/>
            <person name="Renner T."/>
            <person name="Rombauts S."/>
            <person name="Rushton P."/>
            <person name="Sanderfoot A."/>
            <person name="Schween G."/>
            <person name="Shiu S.-H."/>
            <person name="Stueber K."/>
            <person name="Theodoulou F.L."/>
            <person name="Tu H."/>
            <person name="Van de Peer Y."/>
            <person name="Verrier P.J."/>
            <person name="Waters E."/>
            <person name="Wood A."/>
            <person name="Yang L."/>
            <person name="Cove D."/>
            <person name="Cuming A."/>
            <person name="Hasebe M."/>
            <person name="Lucas S."/>
            <person name="Mishler D.B."/>
            <person name="Reski R."/>
            <person name="Grigoriev I."/>
            <person name="Quatrano R.S."/>
            <person name="Boore J.L."/>
        </authorList>
    </citation>
    <scope>NUCLEOTIDE SEQUENCE [LARGE SCALE GENOMIC DNA]</scope>
    <source>
        <strain evidence="6 7">cv. Gransden 2004</strain>
    </source>
</reference>
<evidence type="ECO:0000256" key="1">
    <source>
        <dbReference type="ARBA" id="ARBA00006484"/>
    </source>
</evidence>
<evidence type="ECO:0000313" key="5">
    <source>
        <dbReference type="EMBL" id="PNR54450.1"/>
    </source>
</evidence>
<keyword evidence="2" id="KW-0560">Oxidoreductase</keyword>
<proteinExistence type="inferred from homology"/>
<sequence length="338" mass="37762">MWYWLEPRTWLQKFIAWTVFVACLLALPFAVIVSSIYNILRSGPWTKYRVVKGKVVIVTGASSGIGQCIAMEYAKRGAKLVLAARRKEKLEEVAKKCSEHGASDAVVCPTDVSVPDSCENLVNFTLETFGRVDVLVNNAGSASISPFEEYSSTEKFRKDVEVDFWGNVLTTKFALEHLRRTRGQVVVTCSVGALAPYPKQTFYNASKAALLHFYDTLRVEPIGRSIGITVALPGFVKSELTTLGPRGHIPRWWPMMETEDCAKKIVEAALSNRRYALIPTWYSFNVLFRVFAPELLEIPPRMFLLGKPPSKSVKMASELLLGEETSRQVFQSLKALAA</sequence>
<dbReference type="InterPro" id="IPR020904">
    <property type="entry name" value="Sc_DH/Rdtase_CS"/>
</dbReference>